<protein>
    <recommendedName>
        <fullName evidence="4">DUF624 domain-containing protein</fullName>
    </recommendedName>
</protein>
<keyword evidence="1" id="KW-0472">Membrane</keyword>
<evidence type="ECO:0000313" key="3">
    <source>
        <dbReference type="Proteomes" id="UP000216057"/>
    </source>
</evidence>
<evidence type="ECO:0008006" key="4">
    <source>
        <dbReference type="Google" id="ProtNLM"/>
    </source>
</evidence>
<feature type="transmembrane region" description="Helical" evidence="1">
    <location>
        <begin position="161"/>
        <end position="189"/>
    </location>
</feature>
<evidence type="ECO:0000313" key="2">
    <source>
        <dbReference type="EMBL" id="OZG64258.1"/>
    </source>
</evidence>
<dbReference type="AlphaFoldDB" id="A0A261FYR3"/>
<accession>A0A261FYR3</accession>
<feature type="transmembrane region" description="Helical" evidence="1">
    <location>
        <begin position="26"/>
        <end position="50"/>
    </location>
</feature>
<feature type="transmembrane region" description="Helical" evidence="1">
    <location>
        <begin position="56"/>
        <end position="77"/>
    </location>
</feature>
<evidence type="ECO:0000256" key="1">
    <source>
        <dbReference type="SAM" id="Phobius"/>
    </source>
</evidence>
<feature type="transmembrane region" description="Helical" evidence="1">
    <location>
        <begin position="136"/>
        <end position="155"/>
    </location>
</feature>
<dbReference type="Proteomes" id="UP000216057">
    <property type="component" value="Unassembled WGS sequence"/>
</dbReference>
<keyword evidence="1" id="KW-0812">Transmembrane</keyword>
<feature type="transmembrane region" description="Helical" evidence="1">
    <location>
        <begin position="233"/>
        <end position="251"/>
    </location>
</feature>
<comment type="caution">
    <text evidence="2">The sequence shown here is derived from an EMBL/GenBank/DDBJ whole genome shotgun (WGS) entry which is preliminary data.</text>
</comment>
<dbReference type="EMBL" id="MWWZ01000017">
    <property type="protein sequence ID" value="OZG64258.1"/>
    <property type="molecule type" value="Genomic_DNA"/>
</dbReference>
<organism evidence="2 3">
    <name type="scientific">Bifidobacterium eulemuris</name>
    <dbReference type="NCBI Taxonomy" id="1765219"/>
    <lineage>
        <taxon>Bacteria</taxon>
        <taxon>Bacillati</taxon>
        <taxon>Actinomycetota</taxon>
        <taxon>Actinomycetes</taxon>
        <taxon>Bifidobacteriales</taxon>
        <taxon>Bifidobacteriaceae</taxon>
        <taxon>Bifidobacterium</taxon>
    </lineage>
</organism>
<reference evidence="2 3" key="1">
    <citation type="journal article" date="2017" name="BMC Genomics">
        <title>Comparative genomic and phylogenomic analyses of the Bifidobacteriaceae family.</title>
        <authorList>
            <person name="Lugli G.A."/>
            <person name="Milani C."/>
            <person name="Turroni F."/>
            <person name="Duranti S."/>
            <person name="Mancabelli L."/>
            <person name="Mangifesta M."/>
            <person name="Ferrario C."/>
            <person name="Modesto M."/>
            <person name="Mattarelli P."/>
            <person name="Jiri K."/>
            <person name="van Sinderen D."/>
            <person name="Ventura M."/>
        </authorList>
    </citation>
    <scope>NUCLEOTIDE SEQUENCE [LARGE SCALE GENOMIC DNA]</scope>
    <source>
        <strain evidence="2 3">DSM 100216</strain>
    </source>
</reference>
<feature type="transmembrane region" description="Helical" evidence="1">
    <location>
        <begin position="210"/>
        <end position="227"/>
    </location>
</feature>
<proteinExistence type="predicted"/>
<sequence length="268" mass="28655">MIGVERGHEAEQGGFGAVYVKVVNTVLVMLLAGLCLVVGMAPLFAVAFGVGDLSYWPGYIIAAALSAPGLAAEFAVFRDHPTLFSANALSRRIGIGRNGETSYRPEGIADPYVRVDSSVAFARPFLRAYARLFPRALAMGAMFMALVFCFVYDLLLFMQTAWGVAVVPLMVVCMVVAIQSMLISLVLVVECPNANVLTLARNAVLLSVRRIPIVIVSIVAIGGYLWGLASAGLLVLVFATGVVAYVVWASARWQADVLLGRLAEARID</sequence>
<name>A0A261FYR3_9BIFI</name>
<gene>
    <name evidence="2" type="ORF">BEUL_2219</name>
</gene>
<keyword evidence="1" id="KW-1133">Transmembrane helix</keyword>